<protein>
    <submittedName>
        <fullName evidence="1">Uncharacterized protein</fullName>
    </submittedName>
</protein>
<accession>A0A5D2HZF6</accession>
<evidence type="ECO:0000313" key="2">
    <source>
        <dbReference type="Proteomes" id="UP000322667"/>
    </source>
</evidence>
<gene>
    <name evidence="1" type="ORF">ES332_D13G166000v1</name>
</gene>
<organism evidence="1 2">
    <name type="scientific">Gossypium tomentosum</name>
    <name type="common">Hawaiian cotton</name>
    <name type="synonym">Gossypium sandvicense</name>
    <dbReference type="NCBI Taxonomy" id="34277"/>
    <lineage>
        <taxon>Eukaryota</taxon>
        <taxon>Viridiplantae</taxon>
        <taxon>Streptophyta</taxon>
        <taxon>Embryophyta</taxon>
        <taxon>Tracheophyta</taxon>
        <taxon>Spermatophyta</taxon>
        <taxon>Magnoliopsida</taxon>
        <taxon>eudicotyledons</taxon>
        <taxon>Gunneridae</taxon>
        <taxon>Pentapetalae</taxon>
        <taxon>rosids</taxon>
        <taxon>malvids</taxon>
        <taxon>Malvales</taxon>
        <taxon>Malvaceae</taxon>
        <taxon>Malvoideae</taxon>
        <taxon>Gossypium</taxon>
    </lineage>
</organism>
<sequence length="71" mass="7913">MFFKKNLSFSSLKSSSSFGHRVVAALPQPPVIGNGDRCLQWPEMQKGAFFAPFDPQSLDLKAMPSKLKKNK</sequence>
<reference evidence="1 2" key="1">
    <citation type="submission" date="2019-07" db="EMBL/GenBank/DDBJ databases">
        <title>WGS assembly of Gossypium tomentosum.</title>
        <authorList>
            <person name="Chen Z.J."/>
            <person name="Sreedasyam A."/>
            <person name="Ando A."/>
            <person name="Song Q."/>
            <person name="De L."/>
            <person name="Hulse-Kemp A."/>
            <person name="Ding M."/>
            <person name="Ye W."/>
            <person name="Kirkbride R."/>
            <person name="Jenkins J."/>
            <person name="Plott C."/>
            <person name="Lovell J."/>
            <person name="Lin Y.-M."/>
            <person name="Vaughn R."/>
            <person name="Liu B."/>
            <person name="Li W."/>
            <person name="Simpson S."/>
            <person name="Scheffler B."/>
            <person name="Saski C."/>
            <person name="Grover C."/>
            <person name="Hu G."/>
            <person name="Conover J."/>
            <person name="Carlson J."/>
            <person name="Shu S."/>
            <person name="Boston L."/>
            <person name="Williams M."/>
            <person name="Peterson D."/>
            <person name="Mcgee K."/>
            <person name="Jones D."/>
            <person name="Wendel J."/>
            <person name="Stelly D."/>
            <person name="Grimwood J."/>
            <person name="Schmutz J."/>
        </authorList>
    </citation>
    <scope>NUCLEOTIDE SEQUENCE [LARGE SCALE GENOMIC DNA]</scope>
    <source>
        <strain evidence="1">7179.01</strain>
    </source>
</reference>
<dbReference type="EMBL" id="CM017635">
    <property type="protein sequence ID" value="TYH35039.1"/>
    <property type="molecule type" value="Genomic_DNA"/>
</dbReference>
<proteinExistence type="predicted"/>
<name>A0A5D2HZF6_GOSTO</name>
<keyword evidence="2" id="KW-1185">Reference proteome</keyword>
<dbReference type="AlphaFoldDB" id="A0A5D2HZF6"/>
<evidence type="ECO:0000313" key="1">
    <source>
        <dbReference type="EMBL" id="TYH35039.1"/>
    </source>
</evidence>
<dbReference type="Proteomes" id="UP000322667">
    <property type="component" value="Chromosome D13"/>
</dbReference>